<protein>
    <recommendedName>
        <fullName evidence="3">Linalool dehydratase/isomerase domain-containing protein</fullName>
    </recommendedName>
</protein>
<dbReference type="EMBL" id="BJYR01000019">
    <property type="protein sequence ID" value="GEO01047.1"/>
    <property type="molecule type" value="Genomic_DNA"/>
</dbReference>
<evidence type="ECO:0000313" key="4">
    <source>
        <dbReference type="EMBL" id="GEO01047.1"/>
    </source>
</evidence>
<evidence type="ECO:0000256" key="2">
    <source>
        <dbReference type="SAM" id="Phobius"/>
    </source>
</evidence>
<keyword evidence="2" id="KW-0812">Transmembrane</keyword>
<gene>
    <name evidence="4" type="ORF">NSE01_28790</name>
</gene>
<feature type="transmembrane region" description="Helical" evidence="2">
    <location>
        <begin position="93"/>
        <end position="117"/>
    </location>
</feature>
<feature type="transmembrane region" description="Helical" evidence="2">
    <location>
        <begin position="123"/>
        <end position="141"/>
    </location>
</feature>
<evidence type="ECO:0000259" key="3">
    <source>
        <dbReference type="Pfam" id="PF18566"/>
    </source>
</evidence>
<accession>A0A512AN79</accession>
<reference evidence="4 5" key="1">
    <citation type="submission" date="2019-07" db="EMBL/GenBank/DDBJ databases">
        <title>Whole genome shotgun sequence of Novosphingobium sediminis NBRC 106119.</title>
        <authorList>
            <person name="Hosoyama A."/>
            <person name="Uohara A."/>
            <person name="Ohji S."/>
            <person name="Ichikawa N."/>
        </authorList>
    </citation>
    <scope>NUCLEOTIDE SEQUENCE [LARGE SCALE GENOMIC DNA]</scope>
    <source>
        <strain evidence="4 5">NBRC 106119</strain>
    </source>
</reference>
<comment type="caution">
    <text evidence="4">The sequence shown here is derived from an EMBL/GenBank/DDBJ whole genome shotgun (WGS) entry which is preliminary data.</text>
</comment>
<keyword evidence="5" id="KW-1185">Reference proteome</keyword>
<sequence>MTAATLTFAPERLPETRGKTGPATARIQRRTWTIWLAMVAIGALPWGLGMAPGWQAAGLGLWLPGAGFLALGGWWSVLIVPTLVLFLASLVAWFWAGAVVAPVTVWLGAAAIAGSLAGSAPTWQGSPFVAAGLVAAVGLSFRARNRKAALAGAETARKREAFLPASLAEVSAMQAAQPDPAKRELTPDQIARLRYLLDRTLQPVESFDGFTIIDQFQPAALRYQINHMGFALAVAQANYLPSFAGYMRTAQRNLIAKYLDRRVWDYWVLESCWGHLNFTDWDPAARDNIMLTGWFGAHVGGYMLASGDTSYLEPGSLTFRLSDKRAWPHDFRTLIGSVNSNYETAEFGHYACEPNWIYPICNHYGMLSLTTHDALLGSDLVGRHLPAWLRGLETEFTDTAGSTVGLRSQYTGLPVPFPVGEAGYAFFENAFLPARARQQWAIARREIEPLLAQDDAGEWLAMPGEGLDAGNYRPGHGGMLSTLLVAAREFGDTRMADAALAALERVCMPAIDDGVHRYRKASNIANATAVLGALMETGDFGRTFTQGAPRTCLAGPKIEAAAYPDVLVARAWSNGTGLEAVFYPGKGEGVQTIPVSGLEPGRCYTASGAMDAEFVASPAGEATLRVRISGRTELVIEPA</sequence>
<proteinExistence type="predicted"/>
<evidence type="ECO:0000313" key="5">
    <source>
        <dbReference type="Proteomes" id="UP000321464"/>
    </source>
</evidence>
<feature type="domain" description="Linalool dehydratase/isomerase" evidence="3">
    <location>
        <begin position="222"/>
        <end position="523"/>
    </location>
</feature>
<feature type="region of interest" description="Disordered" evidence="1">
    <location>
        <begin position="1"/>
        <end position="23"/>
    </location>
</feature>
<feature type="transmembrane region" description="Helical" evidence="2">
    <location>
        <begin position="32"/>
        <end position="49"/>
    </location>
</feature>
<organism evidence="4 5">
    <name type="scientific">Novosphingobium sediminis</name>
    <dbReference type="NCBI Taxonomy" id="707214"/>
    <lineage>
        <taxon>Bacteria</taxon>
        <taxon>Pseudomonadati</taxon>
        <taxon>Pseudomonadota</taxon>
        <taxon>Alphaproteobacteria</taxon>
        <taxon>Sphingomonadales</taxon>
        <taxon>Sphingomonadaceae</taxon>
        <taxon>Novosphingobium</taxon>
    </lineage>
</organism>
<keyword evidence="2" id="KW-1133">Transmembrane helix</keyword>
<keyword evidence="2" id="KW-0472">Membrane</keyword>
<dbReference type="OrthoDB" id="3561361at2"/>
<dbReference type="Pfam" id="PF18566">
    <property type="entry name" value="Ldi"/>
    <property type="match status" value="1"/>
</dbReference>
<feature type="transmembrane region" description="Helical" evidence="2">
    <location>
        <begin position="61"/>
        <end position="86"/>
    </location>
</feature>
<dbReference type="Proteomes" id="UP000321464">
    <property type="component" value="Unassembled WGS sequence"/>
</dbReference>
<dbReference type="RefSeq" id="WP_147160379.1">
    <property type="nucleotide sequence ID" value="NZ_BJYR01000019.1"/>
</dbReference>
<dbReference type="AlphaFoldDB" id="A0A512AN79"/>
<dbReference type="InterPro" id="IPR041411">
    <property type="entry name" value="Ldi"/>
</dbReference>
<evidence type="ECO:0000256" key="1">
    <source>
        <dbReference type="SAM" id="MobiDB-lite"/>
    </source>
</evidence>
<name>A0A512AN79_9SPHN</name>